<feature type="compositionally biased region" description="Basic and acidic residues" evidence="1">
    <location>
        <begin position="51"/>
        <end position="63"/>
    </location>
</feature>
<dbReference type="EMBL" id="JAJJMB010003182">
    <property type="protein sequence ID" value="KAI3949136.1"/>
    <property type="molecule type" value="Genomic_DNA"/>
</dbReference>
<feature type="region of interest" description="Disordered" evidence="1">
    <location>
        <begin position="30"/>
        <end position="104"/>
    </location>
</feature>
<feature type="non-terminal residue" evidence="2">
    <location>
        <position position="1"/>
    </location>
</feature>
<reference evidence="2" key="1">
    <citation type="submission" date="2022-04" db="EMBL/GenBank/DDBJ databases">
        <title>A functionally conserved STORR gene fusion in Papaver species that diverged 16.8 million years ago.</title>
        <authorList>
            <person name="Catania T."/>
        </authorList>
    </citation>
    <scope>NUCLEOTIDE SEQUENCE</scope>
    <source>
        <strain evidence="2">S-188037</strain>
    </source>
</reference>
<evidence type="ECO:0000256" key="1">
    <source>
        <dbReference type="SAM" id="MobiDB-lite"/>
    </source>
</evidence>
<dbReference type="AlphaFoldDB" id="A0AAD4TCH3"/>
<feature type="compositionally biased region" description="Low complexity" evidence="1">
    <location>
        <begin position="89"/>
        <end position="104"/>
    </location>
</feature>
<comment type="caution">
    <text evidence="2">The sequence shown here is derived from an EMBL/GenBank/DDBJ whole genome shotgun (WGS) entry which is preliminary data.</text>
</comment>
<keyword evidence="3" id="KW-1185">Reference proteome</keyword>
<feature type="compositionally biased region" description="Acidic residues" evidence="1">
    <location>
        <begin position="38"/>
        <end position="50"/>
    </location>
</feature>
<accession>A0AAD4TCH3</accession>
<dbReference type="Proteomes" id="UP001202328">
    <property type="component" value="Unassembled WGS sequence"/>
</dbReference>
<sequence length="184" mass="20310">SHTSIKGVYGKVFPHLDALVEIFAEDKENGNGAASLAEELEEIDKEDEEEREKQTEQETKQETEQETEQEQSNETNSGNGKGMRKRVRSSSLDTGSGESSGDSNGLSLMANSFSKFVSGTLQHFEVVRSSLAQESDTSKRLFEELHKIDGLTDDDVIDATSIILDSVTKTKMFFGMEEGSLCEE</sequence>
<gene>
    <name evidence="2" type="ORF">MKW98_026516</name>
</gene>
<dbReference type="PANTHER" id="PTHR46250">
    <property type="entry name" value="MYB/SANT-LIKE DNA-BINDING DOMAIN PROTEIN-RELATED"/>
    <property type="match status" value="1"/>
</dbReference>
<evidence type="ECO:0000313" key="3">
    <source>
        <dbReference type="Proteomes" id="UP001202328"/>
    </source>
</evidence>
<organism evidence="2 3">
    <name type="scientific">Papaver atlanticum</name>
    <dbReference type="NCBI Taxonomy" id="357466"/>
    <lineage>
        <taxon>Eukaryota</taxon>
        <taxon>Viridiplantae</taxon>
        <taxon>Streptophyta</taxon>
        <taxon>Embryophyta</taxon>
        <taxon>Tracheophyta</taxon>
        <taxon>Spermatophyta</taxon>
        <taxon>Magnoliopsida</taxon>
        <taxon>Ranunculales</taxon>
        <taxon>Papaveraceae</taxon>
        <taxon>Papaveroideae</taxon>
        <taxon>Papaver</taxon>
    </lineage>
</organism>
<name>A0AAD4TCH3_9MAGN</name>
<proteinExistence type="predicted"/>
<evidence type="ECO:0000313" key="2">
    <source>
        <dbReference type="EMBL" id="KAI3949136.1"/>
    </source>
</evidence>
<protein>
    <submittedName>
        <fullName evidence="2">Uncharacterized protein</fullName>
    </submittedName>
</protein>